<name>A0A0C9WWC7_9AGAR</name>
<feature type="transmembrane region" description="Helical" evidence="7">
    <location>
        <begin position="187"/>
        <end position="209"/>
    </location>
</feature>
<evidence type="ECO:0000256" key="3">
    <source>
        <dbReference type="ARBA" id="ARBA00022692"/>
    </source>
</evidence>
<dbReference type="Pfam" id="PF02487">
    <property type="entry name" value="CLN3"/>
    <property type="match status" value="1"/>
</dbReference>
<feature type="non-terminal residue" evidence="9">
    <location>
        <position position="1"/>
    </location>
</feature>
<dbReference type="GO" id="GO:0005773">
    <property type="term" value="C:vacuole"/>
    <property type="evidence" value="ECO:0007669"/>
    <property type="project" value="TreeGrafter"/>
</dbReference>
<dbReference type="AlphaFoldDB" id="A0A0C9WWC7"/>
<feature type="chain" id="PRO_5002206108" description="Protein BTN" evidence="8">
    <location>
        <begin position="19"/>
        <end position="279"/>
    </location>
</feature>
<gene>
    <name evidence="9" type="ORF">K443DRAFT_117789</name>
</gene>
<sequence>IPLAYFLLLPHSSSFLYAVTPTVYEDTLSPPPALSALPYTPIALDEDEDGEEEGTHAPGPKRGVALNANDKWRLVQPLLLKYMLPLFCVYLFEYTINQGIGPTLLYPVPSAKDHWLLSKIIHSVRDYYPLWQLVYQTTVFLSRSSISLGIPALPQSLLPLPAIIQAIILLVLTYESAVGFFDDNDEVWSVFLVFILISLEGVCGGLAYVNAFYRVNHEPPDPNTRNNIERTRQEREFRIGSIGFADSTGILFASILAVPTELELCKAQVRRGKLLCQGL</sequence>
<dbReference type="GO" id="GO:0051453">
    <property type="term" value="P:regulation of intracellular pH"/>
    <property type="evidence" value="ECO:0007669"/>
    <property type="project" value="TreeGrafter"/>
</dbReference>
<keyword evidence="10" id="KW-1185">Reference proteome</keyword>
<feature type="signal peptide" evidence="8">
    <location>
        <begin position="1"/>
        <end position="18"/>
    </location>
</feature>
<dbReference type="GO" id="GO:0016020">
    <property type="term" value="C:membrane"/>
    <property type="evidence" value="ECO:0007669"/>
    <property type="project" value="InterPro"/>
</dbReference>
<evidence type="ECO:0000256" key="5">
    <source>
        <dbReference type="ARBA" id="ARBA00022989"/>
    </source>
</evidence>
<feature type="non-terminal residue" evidence="9">
    <location>
        <position position="279"/>
    </location>
</feature>
<evidence type="ECO:0000313" key="10">
    <source>
        <dbReference type="Proteomes" id="UP000054477"/>
    </source>
</evidence>
<feature type="transmembrane region" description="Helical" evidence="7">
    <location>
        <begin position="160"/>
        <end position="181"/>
    </location>
</feature>
<evidence type="ECO:0000256" key="8">
    <source>
        <dbReference type="SAM" id="SignalP"/>
    </source>
</evidence>
<reference evidence="9 10" key="1">
    <citation type="submission" date="2014-04" db="EMBL/GenBank/DDBJ databases">
        <authorList>
            <consortium name="DOE Joint Genome Institute"/>
            <person name="Kuo A."/>
            <person name="Kohler A."/>
            <person name="Nagy L.G."/>
            <person name="Floudas D."/>
            <person name="Copeland A."/>
            <person name="Barry K.W."/>
            <person name="Cichocki N."/>
            <person name="Veneault-Fourrey C."/>
            <person name="LaButti K."/>
            <person name="Lindquist E.A."/>
            <person name="Lipzen A."/>
            <person name="Lundell T."/>
            <person name="Morin E."/>
            <person name="Murat C."/>
            <person name="Sun H."/>
            <person name="Tunlid A."/>
            <person name="Henrissat B."/>
            <person name="Grigoriev I.V."/>
            <person name="Hibbett D.S."/>
            <person name="Martin F."/>
            <person name="Nordberg H.P."/>
            <person name="Cantor M.N."/>
            <person name="Hua S.X."/>
        </authorList>
    </citation>
    <scope>NUCLEOTIDE SEQUENCE [LARGE SCALE GENOMIC DNA]</scope>
    <source>
        <strain evidence="9 10">LaAM-08-1</strain>
    </source>
</reference>
<dbReference type="EMBL" id="KN839599">
    <property type="protein sequence ID" value="KIJ89576.1"/>
    <property type="molecule type" value="Genomic_DNA"/>
</dbReference>
<evidence type="ECO:0000313" key="9">
    <source>
        <dbReference type="EMBL" id="KIJ89576.1"/>
    </source>
</evidence>
<evidence type="ECO:0000256" key="7">
    <source>
        <dbReference type="SAM" id="Phobius"/>
    </source>
</evidence>
<organism evidence="9 10">
    <name type="scientific">Laccaria amethystina LaAM-08-1</name>
    <dbReference type="NCBI Taxonomy" id="1095629"/>
    <lineage>
        <taxon>Eukaryota</taxon>
        <taxon>Fungi</taxon>
        <taxon>Dikarya</taxon>
        <taxon>Basidiomycota</taxon>
        <taxon>Agaricomycotina</taxon>
        <taxon>Agaricomycetes</taxon>
        <taxon>Agaricomycetidae</taxon>
        <taxon>Agaricales</taxon>
        <taxon>Agaricineae</taxon>
        <taxon>Hydnangiaceae</taxon>
        <taxon>Laccaria</taxon>
    </lineage>
</organism>
<dbReference type="InterPro" id="IPR003492">
    <property type="entry name" value="Battenin_disease_Cln3"/>
</dbReference>
<evidence type="ECO:0000256" key="2">
    <source>
        <dbReference type="ARBA" id="ARBA00022448"/>
    </source>
</evidence>
<evidence type="ECO:0000256" key="1">
    <source>
        <dbReference type="ARBA" id="ARBA00004127"/>
    </source>
</evidence>
<dbReference type="PANTHER" id="PTHR10981:SF0">
    <property type="entry name" value="BATTENIN"/>
    <property type="match status" value="1"/>
</dbReference>
<dbReference type="Proteomes" id="UP000054477">
    <property type="component" value="Unassembled WGS sequence"/>
</dbReference>
<keyword evidence="2" id="KW-0813">Transport</keyword>
<dbReference type="HOGENOM" id="CLU_029663_3_0_1"/>
<keyword evidence="3 7" id="KW-0812">Transmembrane</keyword>
<evidence type="ECO:0000256" key="4">
    <source>
        <dbReference type="ARBA" id="ARBA00022970"/>
    </source>
</evidence>
<evidence type="ECO:0000256" key="6">
    <source>
        <dbReference type="ARBA" id="ARBA00023136"/>
    </source>
</evidence>
<keyword evidence="4" id="KW-0029">Amino-acid transport</keyword>
<comment type="subcellular location">
    <subcellularLocation>
        <location evidence="1">Endomembrane system</location>
        <topology evidence="1">Multi-pass membrane protein</topology>
    </subcellularLocation>
</comment>
<protein>
    <recommendedName>
        <fullName evidence="11">Protein BTN</fullName>
    </recommendedName>
</protein>
<accession>A0A0C9WWC7</accession>
<keyword evidence="8" id="KW-0732">Signal</keyword>
<proteinExistence type="predicted"/>
<keyword evidence="5 7" id="KW-1133">Transmembrane helix</keyword>
<evidence type="ECO:0008006" key="11">
    <source>
        <dbReference type="Google" id="ProtNLM"/>
    </source>
</evidence>
<reference evidence="10" key="2">
    <citation type="submission" date="2015-01" db="EMBL/GenBank/DDBJ databases">
        <title>Evolutionary Origins and Diversification of the Mycorrhizal Mutualists.</title>
        <authorList>
            <consortium name="DOE Joint Genome Institute"/>
            <consortium name="Mycorrhizal Genomics Consortium"/>
            <person name="Kohler A."/>
            <person name="Kuo A."/>
            <person name="Nagy L.G."/>
            <person name="Floudas D."/>
            <person name="Copeland A."/>
            <person name="Barry K.W."/>
            <person name="Cichocki N."/>
            <person name="Veneault-Fourrey C."/>
            <person name="LaButti K."/>
            <person name="Lindquist E.A."/>
            <person name="Lipzen A."/>
            <person name="Lundell T."/>
            <person name="Morin E."/>
            <person name="Murat C."/>
            <person name="Riley R."/>
            <person name="Ohm R."/>
            <person name="Sun H."/>
            <person name="Tunlid A."/>
            <person name="Henrissat B."/>
            <person name="Grigoriev I.V."/>
            <person name="Hibbett D.S."/>
            <person name="Martin F."/>
        </authorList>
    </citation>
    <scope>NUCLEOTIDE SEQUENCE [LARGE SCALE GENOMIC DNA]</scope>
    <source>
        <strain evidence="10">LaAM-08-1</strain>
    </source>
</reference>
<dbReference type="PANTHER" id="PTHR10981">
    <property type="entry name" value="BATTENIN"/>
    <property type="match status" value="1"/>
</dbReference>
<dbReference type="GO" id="GO:0012505">
    <property type="term" value="C:endomembrane system"/>
    <property type="evidence" value="ECO:0007669"/>
    <property type="project" value="UniProtKB-SubCell"/>
</dbReference>
<dbReference type="OrthoDB" id="5965864at2759"/>
<dbReference type="GO" id="GO:0006865">
    <property type="term" value="P:amino acid transport"/>
    <property type="evidence" value="ECO:0007669"/>
    <property type="project" value="UniProtKB-KW"/>
</dbReference>
<keyword evidence="6 7" id="KW-0472">Membrane</keyword>